<reference evidence="1" key="1">
    <citation type="submission" date="2018-05" db="EMBL/GenBank/DDBJ databases">
        <authorList>
            <person name="Lanie J.A."/>
            <person name="Ng W.-L."/>
            <person name="Kazmierczak K.M."/>
            <person name="Andrzejewski T.M."/>
            <person name="Davidsen T.M."/>
            <person name="Wayne K.J."/>
            <person name="Tettelin H."/>
            <person name="Glass J.I."/>
            <person name="Rusch D."/>
            <person name="Podicherti R."/>
            <person name="Tsui H.-C.T."/>
            <person name="Winkler M.E."/>
        </authorList>
    </citation>
    <scope>NUCLEOTIDE SEQUENCE</scope>
</reference>
<evidence type="ECO:0000313" key="1">
    <source>
        <dbReference type="EMBL" id="SVA16362.1"/>
    </source>
</evidence>
<dbReference type="Pfam" id="PF02082">
    <property type="entry name" value="Rrf2"/>
    <property type="match status" value="1"/>
</dbReference>
<organism evidence="1">
    <name type="scientific">marine metagenome</name>
    <dbReference type="NCBI Taxonomy" id="408172"/>
    <lineage>
        <taxon>unclassified sequences</taxon>
        <taxon>metagenomes</taxon>
        <taxon>ecological metagenomes</taxon>
    </lineage>
</organism>
<sequence length="133" mass="14767">MLKLTRKLEYALIALSHIQGQATEKIVSTKEIAETHRIPLQLLAKTLQQLAKHNIIEAIQGAHGGYRLKKSLDNINMNTLIQILEGPIGIMDCSVDSNCVQLDICNIRKPINRVNDAIVSMFDNLTLADITGH</sequence>
<dbReference type="InterPro" id="IPR036390">
    <property type="entry name" value="WH_DNA-bd_sf"/>
</dbReference>
<gene>
    <name evidence="1" type="ORF">METZ01_LOCUS69216</name>
</gene>
<evidence type="ECO:0008006" key="2">
    <source>
        <dbReference type="Google" id="ProtNLM"/>
    </source>
</evidence>
<dbReference type="EMBL" id="UINC01004719">
    <property type="protein sequence ID" value="SVA16362.1"/>
    <property type="molecule type" value="Genomic_DNA"/>
</dbReference>
<name>A0A381TJT6_9ZZZZ</name>
<dbReference type="PANTHER" id="PTHR33221">
    <property type="entry name" value="WINGED HELIX-TURN-HELIX TRANSCRIPTIONAL REGULATOR, RRF2 FAMILY"/>
    <property type="match status" value="1"/>
</dbReference>
<dbReference type="AlphaFoldDB" id="A0A381TJT6"/>
<dbReference type="SUPFAM" id="SSF46785">
    <property type="entry name" value="Winged helix' DNA-binding domain"/>
    <property type="match status" value="1"/>
</dbReference>
<dbReference type="GO" id="GO:0005829">
    <property type="term" value="C:cytosol"/>
    <property type="evidence" value="ECO:0007669"/>
    <property type="project" value="TreeGrafter"/>
</dbReference>
<proteinExistence type="predicted"/>
<dbReference type="Gene3D" id="1.10.10.10">
    <property type="entry name" value="Winged helix-like DNA-binding domain superfamily/Winged helix DNA-binding domain"/>
    <property type="match status" value="1"/>
</dbReference>
<dbReference type="InterPro" id="IPR036388">
    <property type="entry name" value="WH-like_DNA-bd_sf"/>
</dbReference>
<dbReference type="NCBIfam" id="TIGR00738">
    <property type="entry name" value="rrf2_super"/>
    <property type="match status" value="1"/>
</dbReference>
<dbReference type="PROSITE" id="PS51197">
    <property type="entry name" value="HTH_RRF2_2"/>
    <property type="match status" value="1"/>
</dbReference>
<protein>
    <recommendedName>
        <fullName evidence="2">Rrf2 family transcriptional regulator</fullName>
    </recommendedName>
</protein>
<dbReference type="PANTHER" id="PTHR33221:SF15">
    <property type="entry name" value="HTH-TYPE TRANSCRIPTIONAL REGULATOR YWGB-RELATED"/>
    <property type="match status" value="1"/>
</dbReference>
<dbReference type="InterPro" id="IPR000944">
    <property type="entry name" value="Tscrpt_reg_Rrf2"/>
</dbReference>
<accession>A0A381TJT6</accession>
<dbReference type="GO" id="GO:0003700">
    <property type="term" value="F:DNA-binding transcription factor activity"/>
    <property type="evidence" value="ECO:0007669"/>
    <property type="project" value="TreeGrafter"/>
</dbReference>